<name>A0A177YB83_9NOCA</name>
<sequence length="325" mass="35011">MTVRVGIVGVGVMGADHARKINGQISGAEVTVVADFDADRAKAVAAEMRDATVASDGFELISSDAVDAIVVASHDSTHAELVHAALAANKPVLCEKPLAPTAPECREIIAAQGDRNLISVGFMRRFDPAYNELKRASTPERIGETLVAHCISRNVVAGPGDSAATITNSAIHELDCMPWLLGSPITEVSWHAGRTSRHSGVRQDPQIMLLRTESNVLMTLELFVNARYGYDTRCEIVGEEGIAQFAIPAHVIVDSELKRSIEYPLDWVPRYAEAYRYELQEWVDAISEGRPSTLATAEDGLRAGVVADALVVSMNSGGRTVTVDY</sequence>
<dbReference type="InterPro" id="IPR050424">
    <property type="entry name" value="Gfo-Idh-MocA_inositol_DH"/>
</dbReference>
<dbReference type="GO" id="GO:0000166">
    <property type="term" value="F:nucleotide binding"/>
    <property type="evidence" value="ECO:0007669"/>
    <property type="project" value="InterPro"/>
</dbReference>
<comment type="caution">
    <text evidence="4">The sequence shown here is derived from an EMBL/GenBank/DDBJ whole genome shotgun (WGS) entry which is preliminary data.</text>
</comment>
<dbReference type="PANTHER" id="PTHR43593">
    <property type="match status" value="1"/>
</dbReference>
<dbReference type="EMBL" id="LVHI01000023">
    <property type="protein sequence ID" value="OAK52630.1"/>
    <property type="molecule type" value="Genomic_DNA"/>
</dbReference>
<evidence type="ECO:0000259" key="2">
    <source>
        <dbReference type="Pfam" id="PF01408"/>
    </source>
</evidence>
<evidence type="ECO:0000313" key="4">
    <source>
        <dbReference type="EMBL" id="OAK52630.1"/>
    </source>
</evidence>
<keyword evidence="5" id="KW-1185">Reference proteome</keyword>
<comment type="similarity">
    <text evidence="1">Belongs to the Gfo/Idh/MocA family.</text>
</comment>
<dbReference type="Pfam" id="PF02894">
    <property type="entry name" value="GFO_IDH_MocA_C"/>
    <property type="match status" value="1"/>
</dbReference>
<evidence type="ECO:0000259" key="3">
    <source>
        <dbReference type="Pfam" id="PF02894"/>
    </source>
</evidence>
<dbReference type="InterPro" id="IPR004104">
    <property type="entry name" value="Gfo/Idh/MocA-like_OxRdtase_C"/>
</dbReference>
<feature type="domain" description="Gfo/Idh/MocA-like oxidoreductase C-terminal" evidence="3">
    <location>
        <begin position="165"/>
        <end position="322"/>
    </location>
</feature>
<accession>A0A177YB83</accession>
<dbReference type="Pfam" id="PF01408">
    <property type="entry name" value="GFO_IDH_MocA"/>
    <property type="match status" value="1"/>
</dbReference>
<dbReference type="SUPFAM" id="SSF55347">
    <property type="entry name" value="Glyceraldehyde-3-phosphate dehydrogenase-like, C-terminal domain"/>
    <property type="match status" value="1"/>
</dbReference>
<organism evidence="4 5">
    <name type="scientific">Rhodococcoides kyotonense</name>
    <dbReference type="NCBI Taxonomy" id="398843"/>
    <lineage>
        <taxon>Bacteria</taxon>
        <taxon>Bacillati</taxon>
        <taxon>Actinomycetota</taxon>
        <taxon>Actinomycetes</taxon>
        <taxon>Mycobacteriales</taxon>
        <taxon>Nocardiaceae</taxon>
        <taxon>Rhodococcoides</taxon>
    </lineage>
</organism>
<dbReference type="Gene3D" id="3.40.50.720">
    <property type="entry name" value="NAD(P)-binding Rossmann-like Domain"/>
    <property type="match status" value="1"/>
</dbReference>
<dbReference type="InterPro" id="IPR036291">
    <property type="entry name" value="NAD(P)-bd_dom_sf"/>
</dbReference>
<dbReference type="Gene3D" id="3.30.360.10">
    <property type="entry name" value="Dihydrodipicolinate Reductase, domain 2"/>
    <property type="match status" value="1"/>
</dbReference>
<dbReference type="RefSeq" id="WP_068428292.1">
    <property type="nucleotide sequence ID" value="NZ_LVHI01000023.1"/>
</dbReference>
<dbReference type="PANTHER" id="PTHR43593:SF1">
    <property type="entry name" value="INOSITOL 2-DEHYDROGENASE"/>
    <property type="match status" value="1"/>
</dbReference>
<dbReference type="Proteomes" id="UP000077519">
    <property type="component" value="Unassembled WGS sequence"/>
</dbReference>
<feature type="domain" description="Gfo/Idh/MocA-like oxidoreductase N-terminal" evidence="2">
    <location>
        <begin position="3"/>
        <end position="116"/>
    </location>
</feature>
<evidence type="ECO:0000313" key="5">
    <source>
        <dbReference type="Proteomes" id="UP000077519"/>
    </source>
</evidence>
<dbReference type="InterPro" id="IPR000683">
    <property type="entry name" value="Gfo/Idh/MocA-like_OxRdtase_N"/>
</dbReference>
<gene>
    <name evidence="4" type="ORF">A3K89_07430</name>
</gene>
<evidence type="ECO:0000256" key="1">
    <source>
        <dbReference type="ARBA" id="ARBA00010928"/>
    </source>
</evidence>
<protein>
    <submittedName>
        <fullName evidence="4">Inositol 2-dehydrogenase</fullName>
    </submittedName>
</protein>
<proteinExistence type="inferred from homology"/>
<dbReference type="AlphaFoldDB" id="A0A177YB83"/>
<reference evidence="4 5" key="1">
    <citation type="submission" date="2016-03" db="EMBL/GenBank/DDBJ databases">
        <title>Genome sequence of Rhodococcus kyotonensis KB10.</title>
        <authorList>
            <person name="Jeong H."/>
            <person name="Hong C.E."/>
            <person name="Jo S.H."/>
            <person name="Park J.M."/>
        </authorList>
    </citation>
    <scope>NUCLEOTIDE SEQUENCE [LARGE SCALE GENOMIC DNA]</scope>
    <source>
        <strain evidence="4 5">KB10</strain>
    </source>
</reference>
<dbReference type="SUPFAM" id="SSF51735">
    <property type="entry name" value="NAD(P)-binding Rossmann-fold domains"/>
    <property type="match status" value="1"/>
</dbReference>